<dbReference type="RefSeq" id="WP_312903425.1">
    <property type="nucleotide sequence ID" value="NZ_JACHMI010000001.1"/>
</dbReference>
<dbReference type="EMBL" id="JACHMI010000001">
    <property type="protein sequence ID" value="MBB6547418.1"/>
    <property type="molecule type" value="Genomic_DNA"/>
</dbReference>
<dbReference type="GO" id="GO:0016787">
    <property type="term" value="F:hydrolase activity"/>
    <property type="evidence" value="ECO:0007669"/>
    <property type="project" value="UniProtKB-KW"/>
</dbReference>
<dbReference type="InterPro" id="IPR029058">
    <property type="entry name" value="AB_hydrolase_fold"/>
</dbReference>
<dbReference type="SUPFAM" id="SSF53474">
    <property type="entry name" value="alpha/beta-Hydrolases"/>
    <property type="match status" value="1"/>
</dbReference>
<proteinExistence type="predicted"/>
<sequence>MNHSNRITGFGTVTGVPWLPEGFADVFDSTLVRVGDVRLHTVQGGAGHPLLLVGGWPQNWYVWRHVMPRLAGHFRVIAADPRGVGRSDKPHGGYDTATVAAELVALMRTLGHDRFTMAGHDVGMWIGYALAADHPAAVDRLVLIDATIPGLAPDIPIFGPEAQNDLLWHFSFNRRRSVNELLVRGREHIYYGDQFQLKAARPLPAEAVAFYVESIARDPEALRASFDYYRATDDNIAQNHRRRQRPLTLPVLGVSGDRGQGERLGALLAPVTERLSTAVLPGCGHYVPEESPDALLGHLLPFLREAADGAAVTGEPQGQLGRF</sequence>
<keyword evidence="4" id="KW-1185">Reference proteome</keyword>
<organism evidence="3 4">
    <name type="scientific">Nonomuraea rubra</name>
    <dbReference type="NCBI Taxonomy" id="46180"/>
    <lineage>
        <taxon>Bacteria</taxon>
        <taxon>Bacillati</taxon>
        <taxon>Actinomycetota</taxon>
        <taxon>Actinomycetes</taxon>
        <taxon>Streptosporangiales</taxon>
        <taxon>Streptosporangiaceae</taxon>
        <taxon>Nonomuraea</taxon>
    </lineage>
</organism>
<evidence type="ECO:0000313" key="3">
    <source>
        <dbReference type="EMBL" id="MBB6547418.1"/>
    </source>
</evidence>
<evidence type="ECO:0000259" key="2">
    <source>
        <dbReference type="Pfam" id="PF00561"/>
    </source>
</evidence>
<feature type="domain" description="AB hydrolase-1" evidence="2">
    <location>
        <begin position="49"/>
        <end position="287"/>
    </location>
</feature>
<evidence type="ECO:0000313" key="4">
    <source>
        <dbReference type="Proteomes" id="UP000565579"/>
    </source>
</evidence>
<dbReference type="Gene3D" id="3.40.50.1820">
    <property type="entry name" value="alpha/beta hydrolase"/>
    <property type="match status" value="1"/>
</dbReference>
<dbReference type="InterPro" id="IPR000639">
    <property type="entry name" value="Epox_hydrolase-like"/>
</dbReference>
<keyword evidence="1" id="KW-0378">Hydrolase</keyword>
<dbReference type="PANTHER" id="PTHR43329">
    <property type="entry name" value="EPOXIDE HYDROLASE"/>
    <property type="match status" value="1"/>
</dbReference>
<dbReference type="PRINTS" id="PR00412">
    <property type="entry name" value="EPOXHYDRLASE"/>
</dbReference>
<dbReference type="InterPro" id="IPR000073">
    <property type="entry name" value="AB_hydrolase_1"/>
</dbReference>
<dbReference type="AlphaFoldDB" id="A0A7X0NPU1"/>
<name>A0A7X0NPU1_9ACTN</name>
<gene>
    <name evidence="3" type="ORF">HD593_002213</name>
</gene>
<dbReference type="Proteomes" id="UP000565579">
    <property type="component" value="Unassembled WGS sequence"/>
</dbReference>
<dbReference type="Pfam" id="PF00561">
    <property type="entry name" value="Abhydrolase_1"/>
    <property type="match status" value="1"/>
</dbReference>
<reference evidence="3 4" key="1">
    <citation type="submission" date="2020-08" db="EMBL/GenBank/DDBJ databases">
        <title>Sequencing the genomes of 1000 actinobacteria strains.</title>
        <authorList>
            <person name="Klenk H.-P."/>
        </authorList>
    </citation>
    <scope>NUCLEOTIDE SEQUENCE [LARGE SCALE GENOMIC DNA]</scope>
    <source>
        <strain evidence="3 4">DSM 43768</strain>
    </source>
</reference>
<evidence type="ECO:0000256" key="1">
    <source>
        <dbReference type="ARBA" id="ARBA00022801"/>
    </source>
</evidence>
<accession>A0A7X0NPU1</accession>
<comment type="caution">
    <text evidence="3">The sequence shown here is derived from an EMBL/GenBank/DDBJ whole genome shotgun (WGS) entry which is preliminary data.</text>
</comment>
<protein>
    <submittedName>
        <fullName evidence="3">Pimeloyl-ACP methyl ester carboxylesterase</fullName>
    </submittedName>
</protein>